<sequence length="140" mass="14748">MTYPIEQFVTLARANGQLALALAEIARTGGTQCAEIGRKSFTDALGQFKGLEPGKFPKFSDASARETLAGLEAYRDEALAGTRQAFEEWQAAWAAAFAQTSDASQFAAYFERATSPWLKGAAAPAKAPATSGAAKTPPKA</sequence>
<accession>A0A1D8AEK6</accession>
<name>A0A1D8AEK6_9SPHN</name>
<dbReference type="OrthoDB" id="7477053at2"/>
<geneLocation type="plasmid" evidence="2 3">
    <name>pSA2</name>
</geneLocation>
<evidence type="ECO:0000256" key="1">
    <source>
        <dbReference type="SAM" id="MobiDB-lite"/>
    </source>
</evidence>
<dbReference type="AlphaFoldDB" id="A0A1D8AEK6"/>
<evidence type="ECO:0000313" key="3">
    <source>
        <dbReference type="Proteomes" id="UP000094626"/>
    </source>
</evidence>
<feature type="region of interest" description="Disordered" evidence="1">
    <location>
        <begin position="121"/>
        <end position="140"/>
    </location>
</feature>
<reference evidence="3" key="1">
    <citation type="journal article" date="2017" name="J. Biotechnol.">
        <title>Complete genome sequence of Novosphingobium resinovorum SA1, a versatile xenobiotic-degrading bacterium capable of utilizing sulfanilic acid.</title>
        <authorList>
            <person name="Hegedus B."/>
            <person name="Kos P.B."/>
            <person name="Balint B."/>
            <person name="Maroti G."/>
            <person name="Gan H.M."/>
            <person name="Perei K."/>
            <person name="Rakhely G."/>
        </authorList>
    </citation>
    <scope>NUCLEOTIDE SEQUENCE [LARGE SCALE GENOMIC DNA]</scope>
    <source>
        <strain evidence="3">SA1</strain>
    </source>
</reference>
<protein>
    <recommendedName>
        <fullName evidence="4">Phasin domain-containing protein</fullName>
    </recommendedName>
</protein>
<proteinExistence type="predicted"/>
<evidence type="ECO:0000313" key="2">
    <source>
        <dbReference type="EMBL" id="AOR80543.1"/>
    </source>
</evidence>
<dbReference type="RefSeq" id="WP_069709930.1">
    <property type="nucleotide sequence ID" value="NZ_CP017077.1"/>
</dbReference>
<dbReference type="EMBL" id="CP017077">
    <property type="protein sequence ID" value="AOR80543.1"/>
    <property type="molecule type" value="Genomic_DNA"/>
</dbReference>
<dbReference type="Proteomes" id="UP000094626">
    <property type="component" value="Plasmid pSA2"/>
</dbReference>
<organism evidence="2 3">
    <name type="scientific">Novosphingobium resinovorum</name>
    <dbReference type="NCBI Taxonomy" id="158500"/>
    <lineage>
        <taxon>Bacteria</taxon>
        <taxon>Pseudomonadati</taxon>
        <taxon>Pseudomonadota</taxon>
        <taxon>Alphaproteobacteria</taxon>
        <taxon>Sphingomonadales</taxon>
        <taxon>Sphingomonadaceae</taxon>
        <taxon>Novosphingobium</taxon>
    </lineage>
</organism>
<evidence type="ECO:0008006" key="4">
    <source>
        <dbReference type="Google" id="ProtNLM"/>
    </source>
</evidence>
<keyword evidence="3" id="KW-1185">Reference proteome</keyword>
<dbReference type="KEGG" id="nre:BES08_27220"/>
<gene>
    <name evidence="2" type="ORF">BES08_27220</name>
</gene>
<keyword evidence="2" id="KW-0614">Plasmid</keyword>